<feature type="region of interest" description="Disordered" evidence="1">
    <location>
        <begin position="145"/>
        <end position="183"/>
    </location>
</feature>
<dbReference type="AlphaFoldDB" id="A0A1J9PZA2"/>
<dbReference type="VEuPathDB" id="FungiDB:ACJ73_07436"/>
<comment type="caution">
    <text evidence="2">The sequence shown here is derived from an EMBL/GenBank/DDBJ whole genome shotgun (WGS) entry which is preliminary data.</text>
</comment>
<evidence type="ECO:0000313" key="3">
    <source>
        <dbReference type="Proteomes" id="UP000242791"/>
    </source>
</evidence>
<accession>A0A1J9PZA2</accession>
<reference evidence="2 3" key="1">
    <citation type="submission" date="2015-08" db="EMBL/GenBank/DDBJ databases">
        <title>Emmonsia species relationships and genome sequence.</title>
        <authorList>
            <person name="Cuomo C.A."/>
            <person name="Schwartz I.S."/>
            <person name="Kenyon C."/>
            <person name="De Hoog G.S."/>
            <person name="Govender N.P."/>
            <person name="Botha A."/>
            <person name="Moreno L."/>
            <person name="De Vries M."/>
            <person name="Munoz J.F."/>
            <person name="Stielow J.B."/>
        </authorList>
    </citation>
    <scope>NUCLEOTIDE SEQUENCE [LARGE SCALE GENOMIC DNA]</scope>
    <source>
        <strain evidence="2 3">EI222</strain>
    </source>
</reference>
<keyword evidence="3" id="KW-1185">Reference proteome</keyword>
<dbReference type="Proteomes" id="UP000242791">
    <property type="component" value="Unassembled WGS sequence"/>
</dbReference>
<protein>
    <submittedName>
        <fullName evidence="2">Uncharacterized protein</fullName>
    </submittedName>
</protein>
<name>A0A1J9PZA2_9EURO</name>
<gene>
    <name evidence="2" type="ORF">ACJ73_07436</name>
</gene>
<evidence type="ECO:0000256" key="1">
    <source>
        <dbReference type="SAM" id="MobiDB-lite"/>
    </source>
</evidence>
<evidence type="ECO:0000313" key="2">
    <source>
        <dbReference type="EMBL" id="OJD21226.1"/>
    </source>
</evidence>
<proteinExistence type="predicted"/>
<organism evidence="2 3">
    <name type="scientific">Blastomyces percursus</name>
    <dbReference type="NCBI Taxonomy" id="1658174"/>
    <lineage>
        <taxon>Eukaryota</taxon>
        <taxon>Fungi</taxon>
        <taxon>Dikarya</taxon>
        <taxon>Ascomycota</taxon>
        <taxon>Pezizomycotina</taxon>
        <taxon>Eurotiomycetes</taxon>
        <taxon>Eurotiomycetidae</taxon>
        <taxon>Onygenales</taxon>
        <taxon>Ajellomycetaceae</taxon>
        <taxon>Blastomyces</taxon>
    </lineage>
</organism>
<feature type="region of interest" description="Disordered" evidence="1">
    <location>
        <begin position="281"/>
        <end position="337"/>
    </location>
</feature>
<sequence>MEPVPFFDFVDLTGDSDEDEEARNCAAPAASDGDQRVKAPDEITADATIVHSCVSPVHGTKSRDARKKRVKNAFSLHRVQQRVIWSRPIRGRRLEHVATGGWVDSLRLVILPLENGNDFPGEVRDSLWRHSNEFPAVAALGESTNPIPNFPIQPAESHSSRSTPAPPGPISASGLPLSTDPAAGPARVSVGRVVLPPGDYSSPGWCRATWLSLKVARRALEVRASELDRFGRCVFPLQQNQDSSQFVGDIDLPGDCDYDCVEDCRLVALWFELTESMMKEREDTLSRGDSVPPVGNTGDIDLGVEEQVFGELEPQTGKKRKGEQGPVQSRKRRRHSN</sequence>
<dbReference type="EMBL" id="LGTZ01001502">
    <property type="protein sequence ID" value="OJD21226.1"/>
    <property type="molecule type" value="Genomic_DNA"/>
</dbReference>
<dbReference type="OrthoDB" id="4190643at2759"/>